<keyword evidence="3" id="KW-1185">Reference proteome</keyword>
<accession>A0ABT6FLE1</accession>
<protein>
    <submittedName>
        <fullName evidence="2">Uncharacterized protein</fullName>
    </submittedName>
</protein>
<name>A0ABT6FLE1_9BACT</name>
<feature type="compositionally biased region" description="Low complexity" evidence="1">
    <location>
        <begin position="26"/>
        <end position="42"/>
    </location>
</feature>
<sequence>MNARPELIDITDASSEQPATLAFVSRPAAAAPQAGGRRWWGGSPPAPAPPPPAAVPEADASEQAWWSELTTVEVDSTVLPVEVYLRHDVPPQPHPGIDARWLPGRRLWVAIRMGASRLLGR</sequence>
<evidence type="ECO:0000313" key="2">
    <source>
        <dbReference type="EMBL" id="MDG3008339.1"/>
    </source>
</evidence>
<evidence type="ECO:0000313" key="3">
    <source>
        <dbReference type="Proteomes" id="UP001216907"/>
    </source>
</evidence>
<feature type="compositionally biased region" description="Pro residues" evidence="1">
    <location>
        <begin position="44"/>
        <end position="54"/>
    </location>
</feature>
<proteinExistence type="predicted"/>
<feature type="region of interest" description="Disordered" evidence="1">
    <location>
        <begin position="25"/>
        <end position="60"/>
    </location>
</feature>
<dbReference type="Proteomes" id="UP001216907">
    <property type="component" value="Unassembled WGS sequence"/>
</dbReference>
<comment type="caution">
    <text evidence="2">The sequence shown here is derived from an EMBL/GenBank/DDBJ whole genome shotgun (WGS) entry which is preliminary data.</text>
</comment>
<dbReference type="EMBL" id="JARRAG010000005">
    <property type="protein sequence ID" value="MDG3008339.1"/>
    <property type="molecule type" value="Genomic_DNA"/>
</dbReference>
<dbReference type="RefSeq" id="WP_277864664.1">
    <property type="nucleotide sequence ID" value="NZ_JARRAG010000005.1"/>
</dbReference>
<reference evidence="2 3" key="1">
    <citation type="submission" date="2023-03" db="EMBL/GenBank/DDBJ databases">
        <title>Paludisphaera mucosa sp. nov. a novel planctomycete from northern fen.</title>
        <authorList>
            <person name="Ivanova A."/>
        </authorList>
    </citation>
    <scope>NUCLEOTIDE SEQUENCE [LARGE SCALE GENOMIC DNA]</scope>
    <source>
        <strain evidence="2 3">Pla2</strain>
    </source>
</reference>
<organism evidence="2 3">
    <name type="scientific">Paludisphaera mucosa</name>
    <dbReference type="NCBI Taxonomy" id="3030827"/>
    <lineage>
        <taxon>Bacteria</taxon>
        <taxon>Pseudomonadati</taxon>
        <taxon>Planctomycetota</taxon>
        <taxon>Planctomycetia</taxon>
        <taxon>Isosphaerales</taxon>
        <taxon>Isosphaeraceae</taxon>
        <taxon>Paludisphaera</taxon>
    </lineage>
</organism>
<gene>
    <name evidence="2" type="ORF">PZE19_31610</name>
</gene>
<evidence type="ECO:0000256" key="1">
    <source>
        <dbReference type="SAM" id="MobiDB-lite"/>
    </source>
</evidence>